<evidence type="ECO:0000313" key="1">
    <source>
        <dbReference type="EMBL" id="MEX4009786.1"/>
    </source>
</evidence>
<protein>
    <submittedName>
        <fullName evidence="1">Uncharacterized protein</fullName>
    </submittedName>
</protein>
<reference evidence="1 2" key="1">
    <citation type="submission" date="2024-01" db="EMBL/GenBank/DDBJ databases">
        <title>New evidence supports the origin of RcGTA from prophage.</title>
        <authorList>
            <person name="Xu Y."/>
            <person name="Liu B."/>
            <person name="Chen F."/>
        </authorList>
    </citation>
    <scope>NUCLEOTIDE SEQUENCE [LARGE SCALE GENOMIC DNA]</scope>
    <source>
        <strain evidence="1 2">CBW1107-2</strain>
    </source>
</reference>
<sequence length="157" mass="17222">MSAQLIFDHVPLGAIIRYSDGTPRPPERHRRKLRAWESRNNTGRLVRKQTGTRVGETTIPAAITLHEGDFGSKAVIVLRVFKTLSVDSDLAFTVVERPAIGSVLVLDRPGDEAELVHVAANRQAADEWLSRNGYPNAMLREVTADEAAADQVEGRAA</sequence>
<comment type="caution">
    <text evidence="1">The sequence shown here is derived from an EMBL/GenBank/DDBJ whole genome shotgun (WGS) entry which is preliminary data.</text>
</comment>
<dbReference type="PIRSF" id="PIRSF036055">
    <property type="entry name" value="UCP036055"/>
    <property type="match status" value="1"/>
</dbReference>
<dbReference type="Proteomes" id="UP001559025">
    <property type="component" value="Unassembled WGS sequence"/>
</dbReference>
<dbReference type="RefSeq" id="WP_368804612.1">
    <property type="nucleotide sequence ID" value="NZ_JAZHFV010000007.1"/>
</dbReference>
<dbReference type="EMBL" id="JAZHFV010000007">
    <property type="protein sequence ID" value="MEX4009786.1"/>
    <property type="molecule type" value="Genomic_DNA"/>
</dbReference>
<evidence type="ECO:0000313" key="2">
    <source>
        <dbReference type="Proteomes" id="UP001559025"/>
    </source>
</evidence>
<proteinExistence type="predicted"/>
<dbReference type="InterPro" id="IPR017042">
    <property type="entry name" value="UCP036055"/>
</dbReference>
<gene>
    <name evidence="1" type="ORF">V1479_20940</name>
</gene>
<organism evidence="1 2">
    <name type="scientific">Neoaquamicrobium sediminum</name>
    <dbReference type="NCBI Taxonomy" id="1849104"/>
    <lineage>
        <taxon>Bacteria</taxon>
        <taxon>Pseudomonadati</taxon>
        <taxon>Pseudomonadota</taxon>
        <taxon>Alphaproteobacteria</taxon>
        <taxon>Hyphomicrobiales</taxon>
        <taxon>Phyllobacteriaceae</taxon>
        <taxon>Neoaquamicrobium</taxon>
    </lineage>
</organism>
<name>A0ABV3WYL8_9HYPH</name>
<keyword evidence="2" id="KW-1185">Reference proteome</keyword>
<accession>A0ABV3WYL8</accession>